<comment type="caution">
    <text evidence="3">The sequence shown here is derived from an EMBL/GenBank/DDBJ whole genome shotgun (WGS) entry which is preliminary data.</text>
</comment>
<dbReference type="InterPro" id="IPR000801">
    <property type="entry name" value="Esterase-like"/>
</dbReference>
<protein>
    <submittedName>
        <fullName evidence="3">Enterobactin esterase</fullName>
    </submittedName>
</protein>
<dbReference type="PATRIC" id="fig|1705565.3.peg.5220"/>
<dbReference type="Gene3D" id="3.40.50.1820">
    <property type="entry name" value="alpha/beta hydrolase"/>
    <property type="match status" value="1"/>
</dbReference>
<dbReference type="InterPro" id="IPR052558">
    <property type="entry name" value="Siderophore_Hydrolase_D"/>
</dbReference>
<dbReference type="SUPFAM" id="SSF53474">
    <property type="entry name" value="alpha/beta-Hydrolases"/>
    <property type="match status" value="1"/>
</dbReference>
<evidence type="ECO:0000256" key="1">
    <source>
        <dbReference type="ARBA" id="ARBA00005622"/>
    </source>
</evidence>
<dbReference type="Pfam" id="PF00756">
    <property type="entry name" value="Esterase"/>
    <property type="match status" value="1"/>
</dbReference>
<evidence type="ECO:0000313" key="3">
    <source>
        <dbReference type="EMBL" id="KOR90426.1"/>
    </source>
</evidence>
<gene>
    <name evidence="3" type="ORF">AM231_15705</name>
</gene>
<dbReference type="GO" id="GO:0016788">
    <property type="term" value="F:hydrolase activity, acting on ester bonds"/>
    <property type="evidence" value="ECO:0007669"/>
    <property type="project" value="TreeGrafter"/>
</dbReference>
<dbReference type="InterPro" id="IPR029058">
    <property type="entry name" value="AB_hydrolase_fold"/>
</dbReference>
<proteinExistence type="inferred from homology"/>
<evidence type="ECO:0000256" key="2">
    <source>
        <dbReference type="ARBA" id="ARBA00022801"/>
    </source>
</evidence>
<dbReference type="PANTHER" id="PTHR40841:SF2">
    <property type="entry name" value="SIDEROPHORE-DEGRADING ESTERASE (EUROFUNG)"/>
    <property type="match status" value="1"/>
</dbReference>
<organism evidence="3 4">
    <name type="scientific">Paenibacillus solani</name>
    <dbReference type="NCBI Taxonomy" id="1705565"/>
    <lineage>
        <taxon>Bacteria</taxon>
        <taxon>Bacillati</taxon>
        <taxon>Bacillota</taxon>
        <taxon>Bacilli</taxon>
        <taxon>Bacillales</taxon>
        <taxon>Paenibacillaceae</taxon>
        <taxon>Paenibacillus</taxon>
    </lineage>
</organism>
<sequence length="294" mass="33219">MSHHTTSVDMMRRSVMLARAEHWVMHSRGGRRYRIITAQPTGPAPPSGYPVIYLLDGNSVFHTMVETLRLQCHRPDKTGILPAVVVGIGYETEGQYASDRFYDYTPYPNTKFRNKLDGDSVPEQGGAAEFLQFIEEELKPQIEGEFNIDRHRQTIFGHSLGGLFTLYAMFSKPRSFSCYIAGSPSIHWNPEYLGGLEQNYADQMKERPYPVRLLLGAGELERSHVTGNSISASELAKRLAVLSEYGMYAEFKEFEGEGHLSVLPVLISKALRFALHPEHEGDDHQWKAQVLEGK</sequence>
<keyword evidence="4" id="KW-1185">Reference proteome</keyword>
<name>A0A0M1P7I0_9BACL</name>
<dbReference type="RefSeq" id="WP_054403362.1">
    <property type="nucleotide sequence ID" value="NZ_LIUT01000001.1"/>
</dbReference>
<dbReference type="OrthoDB" id="9784036at2"/>
<comment type="similarity">
    <text evidence="1">Belongs to the esterase D family.</text>
</comment>
<dbReference type="EMBL" id="LIUT01000001">
    <property type="protein sequence ID" value="KOR90426.1"/>
    <property type="molecule type" value="Genomic_DNA"/>
</dbReference>
<accession>A0A0M1P7I0</accession>
<evidence type="ECO:0000313" key="4">
    <source>
        <dbReference type="Proteomes" id="UP000036932"/>
    </source>
</evidence>
<keyword evidence="2" id="KW-0378">Hydrolase</keyword>
<dbReference type="PANTHER" id="PTHR40841">
    <property type="entry name" value="SIDEROPHORE TRIACETYLFUSARININE C ESTERASE"/>
    <property type="match status" value="1"/>
</dbReference>
<dbReference type="Proteomes" id="UP000036932">
    <property type="component" value="Unassembled WGS sequence"/>
</dbReference>
<reference evidence="4" key="1">
    <citation type="submission" date="2015-08" db="EMBL/GenBank/DDBJ databases">
        <title>Genome sequencing project for genomic taxonomy and phylogenomics of Bacillus-like bacteria.</title>
        <authorList>
            <person name="Liu B."/>
            <person name="Wang J."/>
            <person name="Zhu Y."/>
            <person name="Liu G."/>
            <person name="Chen Q."/>
            <person name="Chen Z."/>
            <person name="Lan J."/>
            <person name="Che J."/>
            <person name="Ge C."/>
            <person name="Shi H."/>
            <person name="Pan Z."/>
            <person name="Liu X."/>
        </authorList>
    </citation>
    <scope>NUCLEOTIDE SEQUENCE [LARGE SCALE GENOMIC DNA]</scope>
    <source>
        <strain evidence="4">FJAT-22460</strain>
    </source>
</reference>
<dbReference type="AlphaFoldDB" id="A0A0M1P7I0"/>